<comment type="caution">
    <text evidence="2">The sequence shown here is derived from an EMBL/GenBank/DDBJ whole genome shotgun (WGS) entry which is preliminary data.</text>
</comment>
<evidence type="ECO:0008006" key="4">
    <source>
        <dbReference type="Google" id="ProtNLM"/>
    </source>
</evidence>
<organism evidence="2 3">
    <name type="scientific">Mesobacillus stamsii</name>
    <dbReference type="NCBI Taxonomy" id="225347"/>
    <lineage>
        <taxon>Bacteria</taxon>
        <taxon>Bacillati</taxon>
        <taxon>Bacillota</taxon>
        <taxon>Bacilli</taxon>
        <taxon>Bacillales</taxon>
        <taxon>Bacillaceae</taxon>
        <taxon>Mesobacillus</taxon>
    </lineage>
</organism>
<reference evidence="2 3" key="1">
    <citation type="submission" date="2023-07" db="EMBL/GenBank/DDBJ databases">
        <title>Genomic Encyclopedia of Type Strains, Phase IV (KMG-IV): sequencing the most valuable type-strain genomes for metagenomic binning, comparative biology and taxonomic classification.</title>
        <authorList>
            <person name="Goeker M."/>
        </authorList>
    </citation>
    <scope>NUCLEOTIDE SEQUENCE [LARGE SCALE GENOMIC DNA]</scope>
    <source>
        <strain evidence="2 3">DSM 19598</strain>
    </source>
</reference>
<keyword evidence="1" id="KW-1133">Transmembrane helix</keyword>
<keyword evidence="1" id="KW-0812">Transmembrane</keyword>
<accession>A0ABU0FUC2</accession>
<keyword evidence="1" id="KW-0472">Membrane</keyword>
<gene>
    <name evidence="2" type="ORF">J2S25_001729</name>
</gene>
<evidence type="ECO:0000313" key="2">
    <source>
        <dbReference type="EMBL" id="MDQ0413525.1"/>
    </source>
</evidence>
<keyword evidence="3" id="KW-1185">Reference proteome</keyword>
<name>A0ABU0FUC2_9BACI</name>
<evidence type="ECO:0000256" key="1">
    <source>
        <dbReference type="SAM" id="Phobius"/>
    </source>
</evidence>
<sequence length="39" mass="4420">MLSNINWPVILIMLGIMALVIFTIVFAIVKLISIFSQKK</sequence>
<dbReference type="EMBL" id="JAUSUN010000008">
    <property type="protein sequence ID" value="MDQ0413525.1"/>
    <property type="molecule type" value="Genomic_DNA"/>
</dbReference>
<feature type="transmembrane region" description="Helical" evidence="1">
    <location>
        <begin position="6"/>
        <end position="29"/>
    </location>
</feature>
<proteinExistence type="predicted"/>
<evidence type="ECO:0000313" key="3">
    <source>
        <dbReference type="Proteomes" id="UP001242313"/>
    </source>
</evidence>
<dbReference type="Proteomes" id="UP001242313">
    <property type="component" value="Unassembled WGS sequence"/>
</dbReference>
<protein>
    <recommendedName>
        <fullName evidence="4">Oxaloacetate decarboxylase</fullName>
    </recommendedName>
</protein>